<protein>
    <submittedName>
        <fullName evidence="1">Uncharacterized protein</fullName>
    </submittedName>
</protein>
<accession>A0A448X308</accession>
<keyword evidence="2" id="KW-1185">Reference proteome</keyword>
<dbReference type="Proteomes" id="UP000784294">
    <property type="component" value="Unassembled WGS sequence"/>
</dbReference>
<organism evidence="1 2">
    <name type="scientific">Protopolystoma xenopodis</name>
    <dbReference type="NCBI Taxonomy" id="117903"/>
    <lineage>
        <taxon>Eukaryota</taxon>
        <taxon>Metazoa</taxon>
        <taxon>Spiralia</taxon>
        <taxon>Lophotrochozoa</taxon>
        <taxon>Platyhelminthes</taxon>
        <taxon>Monogenea</taxon>
        <taxon>Polyopisthocotylea</taxon>
        <taxon>Polystomatidea</taxon>
        <taxon>Polystomatidae</taxon>
        <taxon>Protopolystoma</taxon>
    </lineage>
</organism>
<name>A0A448X308_9PLAT</name>
<evidence type="ECO:0000313" key="1">
    <source>
        <dbReference type="EMBL" id="VEL26659.1"/>
    </source>
</evidence>
<sequence>MIALAESIGDHDLPPPSIVTKTTSSGHLYLIRVQAFIEGSRPVLYPHEIPTDRGCSRRGHTLHVCLSASSFSASPHVLRVFCRWKGSQPRITSFEAPLQEVPRVDRISDGHPSCGNFARMN</sequence>
<proteinExistence type="predicted"/>
<evidence type="ECO:0000313" key="2">
    <source>
        <dbReference type="Proteomes" id="UP000784294"/>
    </source>
</evidence>
<dbReference type="EMBL" id="CAAALY010081815">
    <property type="protein sequence ID" value="VEL26659.1"/>
    <property type="molecule type" value="Genomic_DNA"/>
</dbReference>
<reference evidence="1" key="1">
    <citation type="submission" date="2018-11" db="EMBL/GenBank/DDBJ databases">
        <authorList>
            <consortium name="Pathogen Informatics"/>
        </authorList>
    </citation>
    <scope>NUCLEOTIDE SEQUENCE</scope>
</reference>
<gene>
    <name evidence="1" type="ORF">PXEA_LOCUS20099</name>
</gene>
<comment type="caution">
    <text evidence="1">The sequence shown here is derived from an EMBL/GenBank/DDBJ whole genome shotgun (WGS) entry which is preliminary data.</text>
</comment>
<dbReference type="AlphaFoldDB" id="A0A448X308"/>